<evidence type="ECO:0000256" key="2">
    <source>
        <dbReference type="ARBA" id="ARBA00021310"/>
    </source>
</evidence>
<dbReference type="Gene3D" id="2.40.50.140">
    <property type="entry name" value="Nucleic acid-binding proteins"/>
    <property type="match status" value="1"/>
</dbReference>
<feature type="domain" description="DNA replication/recombination mediator RecO N-terminal" evidence="8">
    <location>
        <begin position="4"/>
        <end position="78"/>
    </location>
</feature>
<evidence type="ECO:0000256" key="7">
    <source>
        <dbReference type="HAMAP-Rule" id="MF_00201"/>
    </source>
</evidence>
<sequence length="273" mass="30105">MSVIAEDYGVVLRSHRFGETSRILVFLTSRHGKLHAIAKGARNPKNRFGAALDILAEGSFVFYLKKDRDLQLIRSAELETFHEPLLRDAVRYHYGCAAAEFADRLVLGQEEGPDCLDALRQFLFFLESAPLPRLSALFKAYQLRLAGLQGYRPNLEGCLYCSKADRAAPGLSFSIHDGALVCPRHRSPLQDAVPLSPDALQVLMDLVASDLPMTPLGWKPALDPLLTRVVEGFLRFHIDGYRGLKSLKSLQSLTRNGSLASTRGLLAGGEKAC</sequence>
<dbReference type="SUPFAM" id="SSF57863">
    <property type="entry name" value="ArfGap/RecO-like zinc finger"/>
    <property type="match status" value="1"/>
</dbReference>
<gene>
    <name evidence="7 9" type="primary">recO</name>
    <name evidence="9" type="ORF">KJ970_02150</name>
</gene>
<dbReference type="Proteomes" id="UP000777784">
    <property type="component" value="Unassembled WGS sequence"/>
</dbReference>
<dbReference type="GO" id="GO:0043590">
    <property type="term" value="C:bacterial nucleoid"/>
    <property type="evidence" value="ECO:0007669"/>
    <property type="project" value="TreeGrafter"/>
</dbReference>
<dbReference type="Gene3D" id="1.20.1440.120">
    <property type="entry name" value="Recombination protein O, C-terminal domain"/>
    <property type="match status" value="1"/>
</dbReference>
<dbReference type="AlphaFoldDB" id="A0A948RU15"/>
<dbReference type="PANTHER" id="PTHR33991:SF1">
    <property type="entry name" value="DNA REPAIR PROTEIN RECO"/>
    <property type="match status" value="1"/>
</dbReference>
<dbReference type="GO" id="GO:0006310">
    <property type="term" value="P:DNA recombination"/>
    <property type="evidence" value="ECO:0007669"/>
    <property type="project" value="UniProtKB-UniRule"/>
</dbReference>
<evidence type="ECO:0000313" key="9">
    <source>
        <dbReference type="EMBL" id="MBU2689699.1"/>
    </source>
</evidence>
<dbReference type="InterPro" id="IPR037278">
    <property type="entry name" value="ARFGAP/RecO"/>
</dbReference>
<comment type="similarity">
    <text evidence="1 7">Belongs to the RecO family.</text>
</comment>
<comment type="caution">
    <text evidence="9">The sequence shown here is derived from an EMBL/GenBank/DDBJ whole genome shotgun (WGS) entry which is preliminary data.</text>
</comment>
<dbReference type="HAMAP" id="MF_00201">
    <property type="entry name" value="RecO"/>
    <property type="match status" value="1"/>
</dbReference>
<dbReference type="Pfam" id="PF02565">
    <property type="entry name" value="RecO_C"/>
    <property type="match status" value="1"/>
</dbReference>
<dbReference type="Pfam" id="PF11967">
    <property type="entry name" value="RecO_N"/>
    <property type="match status" value="1"/>
</dbReference>
<proteinExistence type="inferred from homology"/>
<organism evidence="9 10">
    <name type="scientific">Eiseniibacteriota bacterium</name>
    <dbReference type="NCBI Taxonomy" id="2212470"/>
    <lineage>
        <taxon>Bacteria</taxon>
        <taxon>Candidatus Eiseniibacteriota</taxon>
    </lineage>
</organism>
<reference evidence="9" key="1">
    <citation type="submission" date="2021-05" db="EMBL/GenBank/DDBJ databases">
        <title>Energy efficiency and biological interactions define the core microbiome of deep oligotrophic groundwater.</title>
        <authorList>
            <person name="Mehrshad M."/>
            <person name="Lopez-Fernandez M."/>
            <person name="Bell E."/>
            <person name="Bernier-Latmani R."/>
            <person name="Bertilsson S."/>
            <person name="Dopson M."/>
        </authorList>
    </citation>
    <scope>NUCLEOTIDE SEQUENCE</scope>
    <source>
        <strain evidence="9">Modern_marine.mb.64</strain>
    </source>
</reference>
<dbReference type="EMBL" id="JAHJDP010000012">
    <property type="protein sequence ID" value="MBU2689699.1"/>
    <property type="molecule type" value="Genomic_DNA"/>
</dbReference>
<name>A0A948RU15_UNCEI</name>
<evidence type="ECO:0000256" key="5">
    <source>
        <dbReference type="ARBA" id="ARBA00023204"/>
    </source>
</evidence>
<evidence type="ECO:0000256" key="3">
    <source>
        <dbReference type="ARBA" id="ARBA00022763"/>
    </source>
</evidence>
<dbReference type="NCBIfam" id="TIGR00613">
    <property type="entry name" value="reco"/>
    <property type="match status" value="1"/>
</dbReference>
<dbReference type="InterPro" id="IPR042242">
    <property type="entry name" value="RecO_C"/>
</dbReference>
<evidence type="ECO:0000256" key="1">
    <source>
        <dbReference type="ARBA" id="ARBA00007452"/>
    </source>
</evidence>
<evidence type="ECO:0000256" key="4">
    <source>
        <dbReference type="ARBA" id="ARBA00023172"/>
    </source>
</evidence>
<dbReference type="PANTHER" id="PTHR33991">
    <property type="entry name" value="DNA REPAIR PROTEIN RECO"/>
    <property type="match status" value="1"/>
</dbReference>
<evidence type="ECO:0000259" key="8">
    <source>
        <dbReference type="Pfam" id="PF11967"/>
    </source>
</evidence>
<dbReference type="InterPro" id="IPR012340">
    <property type="entry name" value="NA-bd_OB-fold"/>
</dbReference>
<keyword evidence="5 7" id="KW-0234">DNA repair</keyword>
<protein>
    <recommendedName>
        <fullName evidence="2 7">DNA repair protein RecO</fullName>
    </recommendedName>
    <alternativeName>
        <fullName evidence="6 7">Recombination protein O</fullName>
    </alternativeName>
</protein>
<comment type="function">
    <text evidence="7">Involved in DNA repair and RecF pathway recombination.</text>
</comment>
<dbReference type="SUPFAM" id="SSF50249">
    <property type="entry name" value="Nucleic acid-binding proteins"/>
    <property type="match status" value="1"/>
</dbReference>
<keyword evidence="4 7" id="KW-0233">DNA recombination</keyword>
<keyword evidence="3 7" id="KW-0227">DNA damage</keyword>
<dbReference type="GO" id="GO:0006302">
    <property type="term" value="P:double-strand break repair"/>
    <property type="evidence" value="ECO:0007669"/>
    <property type="project" value="TreeGrafter"/>
</dbReference>
<dbReference type="InterPro" id="IPR022572">
    <property type="entry name" value="DNA_rep/recomb_RecO_N"/>
</dbReference>
<accession>A0A948RU15</accession>
<dbReference type="InterPro" id="IPR003717">
    <property type="entry name" value="RecO"/>
</dbReference>
<evidence type="ECO:0000313" key="10">
    <source>
        <dbReference type="Proteomes" id="UP000777784"/>
    </source>
</evidence>
<evidence type="ECO:0000256" key="6">
    <source>
        <dbReference type="ARBA" id="ARBA00033409"/>
    </source>
</evidence>